<dbReference type="STRING" id="223786.SAMN05216234_13913"/>
<dbReference type="Pfam" id="PF13738">
    <property type="entry name" value="Pyr_redox_3"/>
    <property type="match status" value="1"/>
</dbReference>
<proteinExistence type="predicted"/>
<name>A0A1I5T0T4_9BACT</name>
<dbReference type="EMBL" id="FOXB01000039">
    <property type="protein sequence ID" value="SFP76664.1"/>
    <property type="molecule type" value="Genomic_DNA"/>
</dbReference>
<dbReference type="PANTHER" id="PTHR48105">
    <property type="entry name" value="THIOREDOXIN REDUCTASE 1-RELATED-RELATED"/>
    <property type="match status" value="1"/>
</dbReference>
<dbReference type="OrthoDB" id="9778740at2"/>
<dbReference type="SUPFAM" id="SSF51905">
    <property type="entry name" value="FAD/NAD(P)-binding domain"/>
    <property type="match status" value="1"/>
</dbReference>
<dbReference type="PRINTS" id="PR00368">
    <property type="entry name" value="FADPNR"/>
</dbReference>
<sequence>MDNIHNMVIVGAGPAGIATAVESYILGIRDIVLLEKDQNHNATIRKYYKDNKRVDKDWKGQKVELDGNIYFMDGTKESTLDFFDEIIAHHFVELRTHTEVQKVVKKDDYFEVMIPGGSIKARFVVVTIGRMGKPNKPDYKIPATIKKRVNYTIDECSEGEKILVVGGGDSAVEYAVDLSEKNDVTICYRRETFRRANPTNRDAIANAIAHNEVRPYLGTNIEGLEDDNGKVRVIFAEREPETFDRVIYAIGGTTPSAFLTGSGIRIEDGKPVHDENYMTDIPGLYVAGDITQESGGSIALGLNHGYAIAQHILKNIQNA</sequence>
<keyword evidence="4" id="KW-1185">Reference proteome</keyword>
<keyword evidence="1" id="KW-0285">Flavoprotein</keyword>
<dbReference type="GO" id="GO:0016491">
    <property type="term" value="F:oxidoreductase activity"/>
    <property type="evidence" value="ECO:0007669"/>
    <property type="project" value="UniProtKB-KW"/>
</dbReference>
<dbReference type="AlphaFoldDB" id="A0A1I5T0T4"/>
<dbReference type="InterPro" id="IPR036188">
    <property type="entry name" value="FAD/NAD-bd_sf"/>
</dbReference>
<keyword evidence="2" id="KW-0560">Oxidoreductase</keyword>
<dbReference type="Proteomes" id="UP000199227">
    <property type="component" value="Unassembled WGS sequence"/>
</dbReference>
<dbReference type="InterPro" id="IPR050097">
    <property type="entry name" value="Ferredoxin-NADP_redctase_2"/>
</dbReference>
<evidence type="ECO:0000256" key="1">
    <source>
        <dbReference type="ARBA" id="ARBA00022630"/>
    </source>
</evidence>
<evidence type="ECO:0000256" key="2">
    <source>
        <dbReference type="ARBA" id="ARBA00023002"/>
    </source>
</evidence>
<accession>A0A1I5T0T4</accession>
<evidence type="ECO:0000313" key="3">
    <source>
        <dbReference type="EMBL" id="SFP76664.1"/>
    </source>
</evidence>
<reference evidence="3 4" key="1">
    <citation type="submission" date="2016-10" db="EMBL/GenBank/DDBJ databases">
        <authorList>
            <person name="de Groot N.N."/>
        </authorList>
    </citation>
    <scope>NUCLEOTIDE SEQUENCE [LARGE SCALE GENOMIC DNA]</scope>
    <source>
        <strain evidence="3 4">EP1-55-1</strain>
    </source>
</reference>
<dbReference type="PRINTS" id="PR00469">
    <property type="entry name" value="PNDRDTASEII"/>
</dbReference>
<dbReference type="RefSeq" id="WP_092913622.1">
    <property type="nucleotide sequence ID" value="NZ_FOXB01000039.1"/>
</dbReference>
<organism evidence="3 4">
    <name type="scientific">Hydrogenimonas thermophila</name>
    <dbReference type="NCBI Taxonomy" id="223786"/>
    <lineage>
        <taxon>Bacteria</taxon>
        <taxon>Pseudomonadati</taxon>
        <taxon>Campylobacterota</taxon>
        <taxon>Epsilonproteobacteria</taxon>
        <taxon>Campylobacterales</taxon>
        <taxon>Hydrogenimonadaceae</taxon>
        <taxon>Hydrogenimonas</taxon>
    </lineage>
</organism>
<evidence type="ECO:0000313" key="4">
    <source>
        <dbReference type="Proteomes" id="UP000199227"/>
    </source>
</evidence>
<dbReference type="Gene3D" id="3.50.50.60">
    <property type="entry name" value="FAD/NAD(P)-binding domain"/>
    <property type="match status" value="2"/>
</dbReference>
<protein>
    <submittedName>
        <fullName evidence="3">Thioredoxin reductase (NADPH)</fullName>
    </submittedName>
</protein>
<gene>
    <name evidence="3" type="ORF">SAMN05216234_13913</name>
</gene>